<organism evidence="2 3">
    <name type="scientific">Stieleria marina</name>
    <dbReference type="NCBI Taxonomy" id="1930275"/>
    <lineage>
        <taxon>Bacteria</taxon>
        <taxon>Pseudomonadati</taxon>
        <taxon>Planctomycetota</taxon>
        <taxon>Planctomycetia</taxon>
        <taxon>Pirellulales</taxon>
        <taxon>Pirellulaceae</taxon>
        <taxon>Stieleria</taxon>
    </lineage>
</organism>
<name>A0A517NXC5_9BACT</name>
<dbReference type="OrthoDB" id="278998at2"/>
<proteinExistence type="predicted"/>
<dbReference type="SUPFAM" id="SSF52490">
    <property type="entry name" value="Tubulin nucleotide-binding domain-like"/>
    <property type="match status" value="1"/>
</dbReference>
<gene>
    <name evidence="2" type="ORF">K239x_37580</name>
</gene>
<evidence type="ECO:0000313" key="2">
    <source>
        <dbReference type="EMBL" id="QDT11758.1"/>
    </source>
</evidence>
<keyword evidence="3" id="KW-1185">Reference proteome</keyword>
<dbReference type="Pfam" id="PF13809">
    <property type="entry name" value="Tubulin_2"/>
    <property type="match status" value="1"/>
</dbReference>
<dbReference type="SMART" id="SM00220">
    <property type="entry name" value="S_TKc"/>
    <property type="match status" value="1"/>
</dbReference>
<dbReference type="InterPro" id="IPR045269">
    <property type="entry name" value="Atg1-like"/>
</dbReference>
<dbReference type="EC" id="2.7.11.1" evidence="2"/>
<dbReference type="InterPro" id="IPR008271">
    <property type="entry name" value="Ser/Thr_kinase_AS"/>
</dbReference>
<dbReference type="CDD" id="cd14014">
    <property type="entry name" value="STKc_PknB_like"/>
    <property type="match status" value="1"/>
</dbReference>
<dbReference type="Gene3D" id="1.10.510.10">
    <property type="entry name" value="Transferase(Phosphotransferase) domain 1"/>
    <property type="match status" value="1"/>
</dbReference>
<dbReference type="InterPro" id="IPR036525">
    <property type="entry name" value="Tubulin/FtsZ_GTPase_sf"/>
</dbReference>
<dbReference type="SUPFAM" id="SSF56112">
    <property type="entry name" value="Protein kinase-like (PK-like)"/>
    <property type="match status" value="1"/>
</dbReference>
<dbReference type="GO" id="GO:0005524">
    <property type="term" value="F:ATP binding"/>
    <property type="evidence" value="ECO:0007669"/>
    <property type="project" value="InterPro"/>
</dbReference>
<dbReference type="PROSITE" id="PS50011">
    <property type="entry name" value="PROTEIN_KINASE_DOM"/>
    <property type="match status" value="1"/>
</dbReference>
<dbReference type="GO" id="GO:0005737">
    <property type="term" value="C:cytoplasm"/>
    <property type="evidence" value="ECO:0007669"/>
    <property type="project" value="TreeGrafter"/>
</dbReference>
<evidence type="ECO:0000313" key="3">
    <source>
        <dbReference type="Proteomes" id="UP000319817"/>
    </source>
</evidence>
<dbReference type="InterPro" id="IPR025904">
    <property type="entry name" value="Tubulin-like"/>
</dbReference>
<dbReference type="EMBL" id="CP036526">
    <property type="protein sequence ID" value="QDT11758.1"/>
    <property type="molecule type" value="Genomic_DNA"/>
</dbReference>
<dbReference type="Gene3D" id="3.40.50.1440">
    <property type="entry name" value="Tubulin/FtsZ, GTPase domain"/>
    <property type="match status" value="1"/>
</dbReference>
<dbReference type="AlphaFoldDB" id="A0A517NXC5"/>
<dbReference type="InterPro" id="IPR000719">
    <property type="entry name" value="Prot_kinase_dom"/>
</dbReference>
<sequence>MGEPTMKTTTGNKIAAGHEPITGYVLEELIGRGGYGEVWRASAPGGMKKAIKFVYGNIGEKRTEQELKSLERIKGVQHPFILGLERFETVDNQLVVVTELADGSLEDVVRQNRDRGSCGISRDLLIAYMRDVADALDYLHQLYKLQHLDIKPANLLMVGGRVKVADFGLLKDLRDVECSVVGGLTPIYAPPEVFDGKPSVNSDQYSMAVMYQELLTGTRPFTGRTIAQLATQHVHNAPNLTSLPPSDRPVVARALEKSFDRRYGSCSEFVDALARPRGSTQTGALPDTAIDSGDTKTVGASFVAGIGEANVQDLPALDPNATKCDDASRSGSKAVRQCLVIALGGTGSQCVDDLFCRLEDADSVDTAAFHTVFIDTHEDAARSLRRFEETEKRPTIRSLATTLRTANEYREGGMSSMRSMSRRWIYNIPRSGCTEGMRPLGRLAMMDHWNKIREAIQDAINNLKKSSGEEIPGVYVVGSIAGGTGGGMYLDIVHVLRRMLDDAGLEQTAILSLLATSSMEVDPSHPLSLHDSLATLREMNHFRKPGNSYPGDTHVDLPTLPAARSPLRNVYLISARESTTAPEPHKTISDYLWFDATIGHDLLESARLEPSKDPSSIDCKPALRSVGIITLARNETFAETVLAPAATRTLLARWLGNPSDAKSNAKALVEKIEERCSIDHHSFFAAALDSYGLDRVSRQQRLLNHLTQLPLNELSNSSLVTNSLKAEFASNVQLEHAESDIQSIVGTISRELKNHLRVGRLDVISAIETIRLLTRNIRQWESKLQHQSKISKNDSDADIVLSSELLGIPAASIPKVKLACHVGEVLLDSHAKRLAAARASSLCDHLSVVESRLSDAATLLAQAIRSTGVNQTENSNPWDTFSTPVARQVAPYLIDLHTSCAKPWLVNLISTTEHIKSPATLVATINQIAGPLIRDRMAAGSNLDLAQSSGPMSESIDLSQSWSNDSAFVDKQYPVPHGNEHLSDDEAARLSLKQAVEDARPTLLGCGGQQRLVLVAGSQRELDSFRLEIEAFHDGQLTCLVIDSAPPMLIHEAQQIEIDDVISRLSTLTGGNSQVSDRLLTRCDIDWSHRN</sequence>
<feature type="domain" description="Protein kinase" evidence="1">
    <location>
        <begin position="24"/>
        <end position="274"/>
    </location>
</feature>
<evidence type="ECO:0000259" key="1">
    <source>
        <dbReference type="PROSITE" id="PS50011"/>
    </source>
</evidence>
<dbReference type="PROSITE" id="PS00108">
    <property type="entry name" value="PROTEIN_KINASE_ST"/>
    <property type="match status" value="1"/>
</dbReference>
<keyword evidence="2" id="KW-0808">Transferase</keyword>
<dbReference type="PANTHER" id="PTHR24348">
    <property type="entry name" value="SERINE/THREONINE-PROTEIN KINASE UNC-51-RELATED"/>
    <property type="match status" value="1"/>
</dbReference>
<protein>
    <submittedName>
        <fullName evidence="2">Tubulin-like protein</fullName>
        <ecNumber evidence="2">2.7.11.1</ecNumber>
    </submittedName>
</protein>
<reference evidence="2 3" key="1">
    <citation type="submission" date="2019-02" db="EMBL/GenBank/DDBJ databases">
        <title>Deep-cultivation of Planctomycetes and their phenomic and genomic characterization uncovers novel biology.</title>
        <authorList>
            <person name="Wiegand S."/>
            <person name="Jogler M."/>
            <person name="Boedeker C."/>
            <person name="Pinto D."/>
            <person name="Vollmers J."/>
            <person name="Rivas-Marin E."/>
            <person name="Kohn T."/>
            <person name="Peeters S.H."/>
            <person name="Heuer A."/>
            <person name="Rast P."/>
            <person name="Oberbeckmann S."/>
            <person name="Bunk B."/>
            <person name="Jeske O."/>
            <person name="Meyerdierks A."/>
            <person name="Storesund J.E."/>
            <person name="Kallscheuer N."/>
            <person name="Luecker S."/>
            <person name="Lage O.M."/>
            <person name="Pohl T."/>
            <person name="Merkel B.J."/>
            <person name="Hornburger P."/>
            <person name="Mueller R.-W."/>
            <person name="Bruemmer F."/>
            <person name="Labrenz M."/>
            <person name="Spormann A.M."/>
            <person name="Op den Camp H."/>
            <person name="Overmann J."/>
            <person name="Amann R."/>
            <person name="Jetten M.S.M."/>
            <person name="Mascher T."/>
            <person name="Medema M.H."/>
            <person name="Devos D.P."/>
            <person name="Kaster A.-K."/>
            <person name="Ovreas L."/>
            <person name="Rohde M."/>
            <person name="Galperin M.Y."/>
            <person name="Jogler C."/>
        </authorList>
    </citation>
    <scope>NUCLEOTIDE SEQUENCE [LARGE SCALE GENOMIC DNA]</scope>
    <source>
        <strain evidence="2 3">K23_9</strain>
    </source>
</reference>
<dbReference type="Proteomes" id="UP000319817">
    <property type="component" value="Chromosome"/>
</dbReference>
<accession>A0A517NXC5</accession>
<dbReference type="GO" id="GO:0004674">
    <property type="term" value="F:protein serine/threonine kinase activity"/>
    <property type="evidence" value="ECO:0007669"/>
    <property type="project" value="UniProtKB-EC"/>
</dbReference>
<dbReference type="Pfam" id="PF00069">
    <property type="entry name" value="Pkinase"/>
    <property type="match status" value="1"/>
</dbReference>
<dbReference type="InterPro" id="IPR011009">
    <property type="entry name" value="Kinase-like_dom_sf"/>
</dbReference>